<keyword evidence="1" id="KW-0812">Transmembrane</keyword>
<name>A0A7S1ZK51_9STRA</name>
<evidence type="ECO:0000313" key="3">
    <source>
        <dbReference type="EMBL" id="CAD9341455.1"/>
    </source>
</evidence>
<dbReference type="EMBL" id="HBGN01026137">
    <property type="protein sequence ID" value="CAD9341455.1"/>
    <property type="molecule type" value="Transcribed_RNA"/>
</dbReference>
<keyword evidence="1" id="KW-1133">Transmembrane helix</keyword>
<keyword evidence="2" id="KW-0732">Signal</keyword>
<evidence type="ECO:0008006" key="4">
    <source>
        <dbReference type="Google" id="ProtNLM"/>
    </source>
</evidence>
<sequence>MVRMINFRGLALATALSAATAKELFQGTPITMPSEIRADSAIGQKLLSRARNLDNNGAVDFSFVSSYAIKFQGCHHISQWNEDQEDEDDVRILTKRLVRFRLCPLETCENDKTGGCSSKYGDYVVDLNTFVEAYLTNKEYEVANNCGTYGALCEEECENASDNDGCIAACYDAYGMKECYDGVNYDFDPLDYAYCAQYDFRRRALEGRQLDDAEYYMGPYCADQGGEVHMGLFNDETCTSFSYNGESYFYSMTGAQLPYSDDSLISNRCISCYDDANDGMKQMCNTFYQSSGKCETKMSVDYPNESACTYIEGVKIIRNDGVIQTSSVKKSKPAAVAIGFFTTISILLVAYVYYLRTKLKRAQINLSGSGLT</sequence>
<dbReference type="AlphaFoldDB" id="A0A7S1ZK51"/>
<evidence type="ECO:0000256" key="2">
    <source>
        <dbReference type="SAM" id="SignalP"/>
    </source>
</evidence>
<evidence type="ECO:0000256" key="1">
    <source>
        <dbReference type="SAM" id="Phobius"/>
    </source>
</evidence>
<gene>
    <name evidence="3" type="ORF">DBRI1063_LOCUS16783</name>
</gene>
<keyword evidence="1" id="KW-0472">Membrane</keyword>
<proteinExistence type="predicted"/>
<organism evidence="3">
    <name type="scientific">Ditylum brightwellii</name>
    <dbReference type="NCBI Taxonomy" id="49249"/>
    <lineage>
        <taxon>Eukaryota</taxon>
        <taxon>Sar</taxon>
        <taxon>Stramenopiles</taxon>
        <taxon>Ochrophyta</taxon>
        <taxon>Bacillariophyta</taxon>
        <taxon>Mediophyceae</taxon>
        <taxon>Lithodesmiophycidae</taxon>
        <taxon>Lithodesmiales</taxon>
        <taxon>Lithodesmiaceae</taxon>
        <taxon>Ditylum</taxon>
    </lineage>
</organism>
<feature type="signal peptide" evidence="2">
    <location>
        <begin position="1"/>
        <end position="21"/>
    </location>
</feature>
<accession>A0A7S1ZK51</accession>
<feature type="transmembrane region" description="Helical" evidence="1">
    <location>
        <begin position="334"/>
        <end position="354"/>
    </location>
</feature>
<feature type="chain" id="PRO_5031476633" description="Folate receptor-like domain-containing protein" evidence="2">
    <location>
        <begin position="22"/>
        <end position="372"/>
    </location>
</feature>
<reference evidence="3" key="1">
    <citation type="submission" date="2021-01" db="EMBL/GenBank/DDBJ databases">
        <authorList>
            <person name="Corre E."/>
            <person name="Pelletier E."/>
            <person name="Niang G."/>
            <person name="Scheremetjew M."/>
            <person name="Finn R."/>
            <person name="Kale V."/>
            <person name="Holt S."/>
            <person name="Cochrane G."/>
            <person name="Meng A."/>
            <person name="Brown T."/>
            <person name="Cohen L."/>
        </authorList>
    </citation>
    <scope>NUCLEOTIDE SEQUENCE</scope>
    <source>
        <strain evidence="3">Pop2</strain>
    </source>
</reference>
<protein>
    <recommendedName>
        <fullName evidence="4">Folate receptor-like domain-containing protein</fullName>
    </recommendedName>
</protein>